<organism evidence="7 8">
    <name type="scientific">Sporolactobacillus spathodeae</name>
    <dbReference type="NCBI Taxonomy" id="1465502"/>
    <lineage>
        <taxon>Bacteria</taxon>
        <taxon>Bacillati</taxon>
        <taxon>Bacillota</taxon>
        <taxon>Bacilli</taxon>
        <taxon>Bacillales</taxon>
        <taxon>Sporolactobacillaceae</taxon>
        <taxon>Sporolactobacillus</taxon>
    </lineage>
</organism>
<accession>A0ABS2QBE9</accession>
<evidence type="ECO:0000256" key="4">
    <source>
        <dbReference type="ARBA" id="ARBA00022679"/>
    </source>
</evidence>
<evidence type="ECO:0000259" key="6">
    <source>
        <dbReference type="Pfam" id="PF06925"/>
    </source>
</evidence>
<dbReference type="GO" id="GO:0016757">
    <property type="term" value="F:glycosyltransferase activity"/>
    <property type="evidence" value="ECO:0007669"/>
    <property type="project" value="UniProtKB-KW"/>
</dbReference>
<reference evidence="7 8" key="1">
    <citation type="submission" date="2021-01" db="EMBL/GenBank/DDBJ databases">
        <title>Genomic Encyclopedia of Type Strains, Phase IV (KMG-IV): sequencing the most valuable type-strain genomes for metagenomic binning, comparative biology and taxonomic classification.</title>
        <authorList>
            <person name="Goeker M."/>
        </authorList>
    </citation>
    <scope>NUCLEOTIDE SEQUENCE [LARGE SCALE GENOMIC DNA]</scope>
    <source>
        <strain evidence="7 8">DSM 100968</strain>
    </source>
</reference>
<keyword evidence="4 7" id="KW-0808">Transferase</keyword>
<name>A0ABS2QBE9_9BACL</name>
<protein>
    <submittedName>
        <fullName evidence="7">Processive 1,2-diacylglycerol beta-glucosyltransferase</fullName>
        <ecNumber evidence="7">2.4.1.315</ecNumber>
    </submittedName>
</protein>
<dbReference type="PANTHER" id="PTHR43025:SF3">
    <property type="entry name" value="MONOGALACTOSYLDIACYLGLYCEROL SYNTHASE 1, CHLOROPLASTIC"/>
    <property type="match status" value="1"/>
</dbReference>
<dbReference type="InterPro" id="IPR050519">
    <property type="entry name" value="Glycosyltransf_28_UgtP"/>
</dbReference>
<comment type="subcellular location">
    <subcellularLocation>
        <location evidence="1">Membrane</location>
    </subcellularLocation>
</comment>
<keyword evidence="3 7" id="KW-0328">Glycosyltransferase</keyword>
<proteinExistence type="inferred from homology"/>
<dbReference type="Proteomes" id="UP000823201">
    <property type="component" value="Unassembled WGS sequence"/>
</dbReference>
<evidence type="ECO:0000313" key="7">
    <source>
        <dbReference type="EMBL" id="MBM7658951.1"/>
    </source>
</evidence>
<dbReference type="Pfam" id="PF04101">
    <property type="entry name" value="Glyco_tran_28_C"/>
    <property type="match status" value="1"/>
</dbReference>
<comment type="caution">
    <text evidence="7">The sequence shown here is derived from an EMBL/GenBank/DDBJ whole genome shotgun (WGS) entry which is preliminary data.</text>
</comment>
<dbReference type="Gene3D" id="3.40.50.2000">
    <property type="entry name" value="Glycogen Phosphorylase B"/>
    <property type="match status" value="1"/>
</dbReference>
<sequence>MMRSVKVLILTGSYGGGHEQAALALEQAFNLNPNHYHAEVLDITTLVPSKLDSFEKKAFLSGVTHFPMLYHFLYKKTQKNNAAASVLKSLSRVGVTRLVSFIESTRPDLIISTFPPASIMMSQMKRAGCFSNLPFLTVITDYSVHSTWVNRWTDGYLVASEDVRKRLIEMKVNPERIFVTGIPIRPDFSLKARSSLLRAKYNIPTNQKVILVMGGGCGIFSHFLAFFKELDKQPIKNSRFVIICGRNEKAYKEFTEFSKTAAYPIQVLGFVSNMNDWMAIADLLVTKPGGLTISEAIASELPMLIYRPLGGQEADNTQYLLSTGVSIVAYTPPELMANLMNLLEHHDAIEIMRTNMKTLSNNQKHSAEQAVRAATQFLPVSVRHKMEFA</sequence>
<dbReference type="InterPro" id="IPR009695">
    <property type="entry name" value="Diacylglyc_glucosyltr_N"/>
</dbReference>
<comment type="similarity">
    <text evidence="2">Belongs to the glycosyltransferase 28 family.</text>
</comment>
<dbReference type="EMBL" id="JAFBEV010000028">
    <property type="protein sequence ID" value="MBM7658951.1"/>
    <property type="molecule type" value="Genomic_DNA"/>
</dbReference>
<evidence type="ECO:0000256" key="3">
    <source>
        <dbReference type="ARBA" id="ARBA00022676"/>
    </source>
</evidence>
<dbReference type="EC" id="2.4.1.315" evidence="7"/>
<evidence type="ECO:0000313" key="8">
    <source>
        <dbReference type="Proteomes" id="UP000823201"/>
    </source>
</evidence>
<dbReference type="PANTHER" id="PTHR43025">
    <property type="entry name" value="MONOGALACTOSYLDIACYLGLYCEROL SYNTHASE"/>
    <property type="match status" value="1"/>
</dbReference>
<feature type="domain" description="Glycosyl transferase family 28 C-terminal" evidence="5">
    <location>
        <begin position="209"/>
        <end position="327"/>
    </location>
</feature>
<evidence type="ECO:0000259" key="5">
    <source>
        <dbReference type="Pfam" id="PF04101"/>
    </source>
</evidence>
<dbReference type="RefSeq" id="WP_239530288.1">
    <property type="nucleotide sequence ID" value="NZ_CBCRXA010000005.1"/>
</dbReference>
<dbReference type="InterPro" id="IPR007235">
    <property type="entry name" value="Glyco_trans_28_C"/>
</dbReference>
<gene>
    <name evidence="7" type="ORF">JOC27_002414</name>
</gene>
<evidence type="ECO:0000256" key="2">
    <source>
        <dbReference type="ARBA" id="ARBA00006962"/>
    </source>
</evidence>
<keyword evidence="8" id="KW-1185">Reference proteome</keyword>
<evidence type="ECO:0000256" key="1">
    <source>
        <dbReference type="ARBA" id="ARBA00004370"/>
    </source>
</evidence>
<dbReference type="Pfam" id="PF06925">
    <property type="entry name" value="MGDG_synth"/>
    <property type="match status" value="1"/>
</dbReference>
<dbReference type="SUPFAM" id="SSF53756">
    <property type="entry name" value="UDP-Glycosyltransferase/glycogen phosphorylase"/>
    <property type="match status" value="1"/>
</dbReference>
<feature type="domain" description="Diacylglycerol glucosyltransferase N-terminal" evidence="6">
    <location>
        <begin position="18"/>
        <end position="184"/>
    </location>
</feature>